<evidence type="ECO:0000313" key="2">
    <source>
        <dbReference type="Proteomes" id="UP001364695"/>
    </source>
</evidence>
<comment type="caution">
    <text evidence="1">The sequence shown here is derived from an EMBL/GenBank/DDBJ whole genome shotgun (WGS) entry which is preliminary data.</text>
</comment>
<gene>
    <name evidence="1" type="ORF">RV045_13350</name>
</gene>
<proteinExistence type="predicted"/>
<name>A0ACC6P5C5_9BURK</name>
<accession>A0ACC6P5C5</accession>
<organism evidence="1 2">
    <name type="scientific">Amphibiibacter pelophylacis</name>
    <dbReference type="NCBI Taxonomy" id="1799477"/>
    <lineage>
        <taxon>Bacteria</taxon>
        <taxon>Pseudomonadati</taxon>
        <taxon>Pseudomonadota</taxon>
        <taxon>Betaproteobacteria</taxon>
        <taxon>Burkholderiales</taxon>
        <taxon>Sphaerotilaceae</taxon>
        <taxon>Amphibiibacter</taxon>
    </lineage>
</organism>
<keyword evidence="2" id="KW-1185">Reference proteome</keyword>
<evidence type="ECO:0000313" key="1">
    <source>
        <dbReference type="EMBL" id="MEJ7139406.1"/>
    </source>
</evidence>
<protein>
    <submittedName>
        <fullName evidence="1">ABC transporter permease</fullName>
    </submittedName>
</protein>
<sequence>MSAAADKPPLADDKPPLAAGRLALGLLLAPALLWLGLLIVLPHVNLLLLSFHDSSGGGDPVWSSTQYATFFGEPLYWNTFVRTATMSLLATALALVLAFPVAWTIAKVARGRTRSWLFAAILIPFWASELVRTLGWIILLRQGGILPTLLHTLGLAGPDLDLLYSDATILVGLVYGSLLFMLVPLINVLDTLDNSLIEAAYDLGAGRANILRRIIIPHAAPGIAAGCLMVFMLTLGNYLTPVVLGGKDSMWFTDQIYTQFITRFNWEQGSAFAFLLLLLSSLLVWLGLRLTGQRLASAMRQT</sequence>
<reference evidence="1" key="1">
    <citation type="submission" date="2023-10" db="EMBL/GenBank/DDBJ databases">
        <title>Amphibacter perezi, gen. nov., sp. nov. a novel taxa of the family Comamonadaceae, class Betaproteobacteria isolated from the skin microbiota of Pelophylax perezi from different populations.</title>
        <authorList>
            <person name="Costa S."/>
            <person name="Proenca D.N."/>
            <person name="Lopes I."/>
            <person name="Morais P.V."/>
        </authorList>
    </citation>
    <scope>NUCLEOTIDE SEQUENCE</scope>
    <source>
        <strain evidence="1">SL12-8</strain>
    </source>
</reference>
<dbReference type="EMBL" id="JAWDIE010000026">
    <property type="protein sequence ID" value="MEJ7139406.1"/>
    <property type="molecule type" value="Genomic_DNA"/>
</dbReference>
<dbReference type="Proteomes" id="UP001364695">
    <property type="component" value="Unassembled WGS sequence"/>
</dbReference>